<dbReference type="SUPFAM" id="SSF63418">
    <property type="entry name" value="MurE/MurF N-terminal domain"/>
    <property type="match status" value="1"/>
</dbReference>
<dbReference type="eggNOG" id="COG0770">
    <property type="taxonomic scope" value="Bacteria"/>
</dbReference>
<dbReference type="InterPro" id="IPR036615">
    <property type="entry name" value="Mur_ligase_C_dom_sf"/>
</dbReference>
<organism evidence="15 16">
    <name type="scientific">Leadbetterella byssophila (strain DSM 17132 / JCM 16389 / KACC 11308 / NBRC 106382 / 4M15)</name>
    <dbReference type="NCBI Taxonomy" id="649349"/>
    <lineage>
        <taxon>Bacteria</taxon>
        <taxon>Pseudomonadati</taxon>
        <taxon>Bacteroidota</taxon>
        <taxon>Cytophagia</taxon>
        <taxon>Cytophagales</taxon>
        <taxon>Leadbetterellaceae</taxon>
        <taxon>Leadbetterella</taxon>
    </lineage>
</organism>
<evidence type="ECO:0000256" key="3">
    <source>
        <dbReference type="ARBA" id="ARBA00022618"/>
    </source>
</evidence>
<dbReference type="InterPro" id="IPR013221">
    <property type="entry name" value="Mur_ligase_cen"/>
</dbReference>
<dbReference type="GO" id="GO:0008766">
    <property type="term" value="F:UDP-N-acetylmuramoylalanyl-D-glutamyl-2,6-diaminopimelate-D-alanyl-D-alanine ligase activity"/>
    <property type="evidence" value="ECO:0007669"/>
    <property type="project" value="RHEA"/>
</dbReference>
<sequence length="433" mass="47883">MEIEELYSLFKLSSGITTDTRNIQKDNLFFALKGEKFNGNGFAEQAIQDGAAYAVVDDASLKGKERMIYCEDVLETLQALARHHRRQFDIAVIALTGSNGKTTNKELLTRVLGQKYKVHATKGNLNNHIGVPLTLLSMPDDAQVAIIEMGANHQKEIALLCSIAEPTHGFITNLGKAHLEGFGGEEGIRKGKGELFDFLKQSGGIVFVNANDPKVRALAEERNILPIVYYGDDEDALLIKEESPVVVFESPVSGKTYTTFIGGKYNFDNMQTAHAIGRYFDVSEDKACEAIAHYNPDNNRSQHVMVGTNHFIMDAYNANPSSMEASLKSFGALKTDSPKVVVLGDMYELGDYSEAEHAAIGKLLSELKFDDVVLFGENMKAALAFLPKAYYFTDKFSMHNWLLDRKYENTYILVKGSRSTGLESVLKAFQNAG</sequence>
<feature type="binding site" evidence="10">
    <location>
        <begin position="97"/>
        <end position="103"/>
    </location>
    <ligand>
        <name>ATP</name>
        <dbReference type="ChEBI" id="CHEBI:30616"/>
    </ligand>
</feature>
<dbReference type="Pfam" id="PF01225">
    <property type="entry name" value="Mur_ligase"/>
    <property type="match status" value="1"/>
</dbReference>
<evidence type="ECO:0000256" key="11">
    <source>
        <dbReference type="RuleBase" id="RU004136"/>
    </source>
</evidence>
<dbReference type="AlphaFoldDB" id="E4RVT3"/>
<evidence type="ECO:0000256" key="9">
    <source>
        <dbReference type="ARBA" id="ARBA00023316"/>
    </source>
</evidence>
<evidence type="ECO:0000256" key="8">
    <source>
        <dbReference type="ARBA" id="ARBA00023306"/>
    </source>
</evidence>
<evidence type="ECO:0000256" key="1">
    <source>
        <dbReference type="ARBA" id="ARBA00022490"/>
    </source>
</evidence>
<dbReference type="GO" id="GO:0008360">
    <property type="term" value="P:regulation of cell shape"/>
    <property type="evidence" value="ECO:0007669"/>
    <property type="project" value="UniProtKB-KW"/>
</dbReference>
<dbReference type="KEGG" id="lby:Lbys_2304"/>
<dbReference type="PANTHER" id="PTHR43024:SF1">
    <property type="entry name" value="UDP-N-ACETYLMURAMOYL-TRIPEPTIDE--D-ALANYL-D-ALANINE LIGASE"/>
    <property type="match status" value="1"/>
</dbReference>
<dbReference type="InterPro" id="IPR005863">
    <property type="entry name" value="UDP-N-AcMur_synth"/>
</dbReference>
<dbReference type="SUPFAM" id="SSF53244">
    <property type="entry name" value="MurD-like peptide ligases, peptide-binding domain"/>
    <property type="match status" value="1"/>
</dbReference>
<dbReference type="InterPro" id="IPR000713">
    <property type="entry name" value="Mur_ligase_N"/>
</dbReference>
<evidence type="ECO:0000259" key="13">
    <source>
        <dbReference type="Pfam" id="PF02875"/>
    </source>
</evidence>
<evidence type="ECO:0000256" key="10">
    <source>
        <dbReference type="HAMAP-Rule" id="MF_02019"/>
    </source>
</evidence>
<keyword evidence="5 10" id="KW-0067">ATP-binding</keyword>
<dbReference type="STRING" id="649349.Lbys_2304"/>
<keyword evidence="7 10" id="KW-0573">Peptidoglycan synthesis</keyword>
<dbReference type="GO" id="GO:0005737">
    <property type="term" value="C:cytoplasm"/>
    <property type="evidence" value="ECO:0007669"/>
    <property type="project" value="UniProtKB-SubCell"/>
</dbReference>
<dbReference type="EC" id="6.3.2.10" evidence="10 11"/>
<dbReference type="InterPro" id="IPR004101">
    <property type="entry name" value="Mur_ligase_C"/>
</dbReference>
<evidence type="ECO:0000256" key="6">
    <source>
        <dbReference type="ARBA" id="ARBA00022960"/>
    </source>
</evidence>
<keyword evidence="3 10" id="KW-0132">Cell division</keyword>
<comment type="pathway">
    <text evidence="10 11">Cell wall biogenesis; peptidoglycan biosynthesis.</text>
</comment>
<dbReference type="GO" id="GO:0005524">
    <property type="term" value="F:ATP binding"/>
    <property type="evidence" value="ECO:0007669"/>
    <property type="project" value="UniProtKB-UniRule"/>
</dbReference>
<dbReference type="RefSeq" id="WP_013409022.1">
    <property type="nucleotide sequence ID" value="NC_014655.1"/>
</dbReference>
<dbReference type="Gene3D" id="3.40.1390.10">
    <property type="entry name" value="MurE/MurF, N-terminal domain"/>
    <property type="match status" value="1"/>
</dbReference>
<dbReference type="InterPro" id="IPR051046">
    <property type="entry name" value="MurCDEF_CellWall_CoF430Synth"/>
</dbReference>
<feature type="domain" description="Mur ligase central" evidence="14">
    <location>
        <begin position="96"/>
        <end position="275"/>
    </location>
</feature>
<keyword evidence="9 10" id="KW-0961">Cell wall biogenesis/degradation</keyword>
<reference evidence="15 16" key="2">
    <citation type="journal article" date="2011" name="Stand. Genomic Sci.">
        <title>Complete genome sequence of Leadbetterella byssophila type strain (4M15).</title>
        <authorList>
            <person name="Abt B."/>
            <person name="Teshima H."/>
            <person name="Lucas S."/>
            <person name="Lapidus A."/>
            <person name="Del Rio T.G."/>
            <person name="Nolan M."/>
            <person name="Tice H."/>
            <person name="Cheng J.F."/>
            <person name="Pitluck S."/>
            <person name="Liolios K."/>
            <person name="Pagani I."/>
            <person name="Ivanova N."/>
            <person name="Mavromatis K."/>
            <person name="Pati A."/>
            <person name="Tapia R."/>
            <person name="Han C."/>
            <person name="Goodwin L."/>
            <person name="Chen A."/>
            <person name="Palaniappan K."/>
            <person name="Land M."/>
            <person name="Hauser L."/>
            <person name="Chang Y.J."/>
            <person name="Jeffries C.D."/>
            <person name="Rohde M."/>
            <person name="Goker M."/>
            <person name="Tindall B.J."/>
            <person name="Detter J.C."/>
            <person name="Woyke T."/>
            <person name="Bristow J."/>
            <person name="Eisen J.A."/>
            <person name="Markowitz V."/>
            <person name="Hugenholtz P."/>
            <person name="Klenk H.P."/>
            <person name="Kyrpides N.C."/>
        </authorList>
    </citation>
    <scope>NUCLEOTIDE SEQUENCE [LARGE SCALE GENOMIC DNA]</scope>
    <source>
        <strain evidence="16">DSM 17132 / JCM 16389 / KACC 11308 / NBRC 106382 / 4M15</strain>
    </source>
</reference>
<keyword evidence="16" id="KW-1185">Reference proteome</keyword>
<evidence type="ECO:0000256" key="2">
    <source>
        <dbReference type="ARBA" id="ARBA00022598"/>
    </source>
</evidence>
<dbReference type="InterPro" id="IPR036565">
    <property type="entry name" value="Mur-like_cat_sf"/>
</dbReference>
<gene>
    <name evidence="10" type="primary">murF</name>
    <name evidence="15" type="ordered locus">Lbys_2304</name>
</gene>
<dbReference type="Proteomes" id="UP000007435">
    <property type="component" value="Chromosome"/>
</dbReference>
<dbReference type="Gene3D" id="3.90.190.20">
    <property type="entry name" value="Mur ligase, C-terminal domain"/>
    <property type="match status" value="1"/>
</dbReference>
<dbReference type="InterPro" id="IPR035911">
    <property type="entry name" value="MurE/MurF_N"/>
</dbReference>
<dbReference type="Pfam" id="PF02875">
    <property type="entry name" value="Mur_ligase_C"/>
    <property type="match status" value="1"/>
</dbReference>
<evidence type="ECO:0000313" key="16">
    <source>
        <dbReference type="Proteomes" id="UP000007435"/>
    </source>
</evidence>
<dbReference type="PANTHER" id="PTHR43024">
    <property type="entry name" value="UDP-N-ACETYLMURAMOYL-TRIPEPTIDE--D-ALANYL-D-ALANINE LIGASE"/>
    <property type="match status" value="1"/>
</dbReference>
<protein>
    <recommendedName>
        <fullName evidence="10 11">UDP-N-acetylmuramoyl-tripeptide--D-alanyl-D-alanine ligase</fullName>
        <ecNumber evidence="10 11">6.3.2.10</ecNumber>
    </recommendedName>
    <alternativeName>
        <fullName evidence="10">D-alanyl-D-alanine-adding enzyme</fullName>
    </alternativeName>
</protein>
<feature type="domain" description="Mur ligase N-terminal catalytic" evidence="12">
    <location>
        <begin position="14"/>
        <end position="84"/>
    </location>
</feature>
<dbReference type="NCBIfam" id="TIGR01143">
    <property type="entry name" value="murF"/>
    <property type="match status" value="1"/>
</dbReference>
<dbReference type="GO" id="GO:0009252">
    <property type="term" value="P:peptidoglycan biosynthetic process"/>
    <property type="evidence" value="ECO:0007669"/>
    <property type="project" value="UniProtKB-UniRule"/>
</dbReference>
<dbReference type="HOGENOM" id="CLU_031507_1_2_10"/>
<name>E4RVT3_LEAB4</name>
<comment type="subcellular location">
    <subcellularLocation>
        <location evidence="10 11">Cytoplasm</location>
    </subcellularLocation>
</comment>
<evidence type="ECO:0000313" key="15">
    <source>
        <dbReference type="EMBL" id="ADQ17981.1"/>
    </source>
</evidence>
<dbReference type="Gene3D" id="3.40.1190.10">
    <property type="entry name" value="Mur-like, catalytic domain"/>
    <property type="match status" value="1"/>
</dbReference>
<dbReference type="OrthoDB" id="9801978at2"/>
<proteinExistence type="inferred from homology"/>
<evidence type="ECO:0000256" key="7">
    <source>
        <dbReference type="ARBA" id="ARBA00022984"/>
    </source>
</evidence>
<dbReference type="GO" id="GO:0051301">
    <property type="term" value="P:cell division"/>
    <property type="evidence" value="ECO:0007669"/>
    <property type="project" value="UniProtKB-KW"/>
</dbReference>
<evidence type="ECO:0000259" key="14">
    <source>
        <dbReference type="Pfam" id="PF08245"/>
    </source>
</evidence>
<dbReference type="Pfam" id="PF08245">
    <property type="entry name" value="Mur_ligase_M"/>
    <property type="match status" value="1"/>
</dbReference>
<keyword evidence="1 10" id="KW-0963">Cytoplasm</keyword>
<evidence type="ECO:0000259" key="12">
    <source>
        <dbReference type="Pfam" id="PF01225"/>
    </source>
</evidence>
<dbReference type="UniPathway" id="UPA00219"/>
<evidence type="ECO:0000256" key="4">
    <source>
        <dbReference type="ARBA" id="ARBA00022741"/>
    </source>
</evidence>
<accession>E4RVT3</accession>
<dbReference type="SUPFAM" id="SSF53623">
    <property type="entry name" value="MurD-like peptide ligases, catalytic domain"/>
    <property type="match status" value="1"/>
</dbReference>
<comment type="function">
    <text evidence="10 11">Involved in cell wall formation. Catalyzes the final step in the synthesis of UDP-N-acetylmuramoyl-pentapeptide, the precursor of murein.</text>
</comment>
<evidence type="ECO:0000256" key="5">
    <source>
        <dbReference type="ARBA" id="ARBA00022840"/>
    </source>
</evidence>
<dbReference type="GO" id="GO:0047480">
    <property type="term" value="F:UDP-N-acetylmuramoyl-tripeptide-D-alanyl-D-alanine ligase activity"/>
    <property type="evidence" value="ECO:0007669"/>
    <property type="project" value="UniProtKB-UniRule"/>
</dbReference>
<keyword evidence="8 10" id="KW-0131">Cell cycle</keyword>
<dbReference type="EMBL" id="CP002305">
    <property type="protein sequence ID" value="ADQ17981.1"/>
    <property type="molecule type" value="Genomic_DNA"/>
</dbReference>
<dbReference type="GO" id="GO:0071555">
    <property type="term" value="P:cell wall organization"/>
    <property type="evidence" value="ECO:0007669"/>
    <property type="project" value="UniProtKB-KW"/>
</dbReference>
<keyword evidence="4 10" id="KW-0547">Nucleotide-binding</keyword>
<comment type="similarity">
    <text evidence="10">Belongs to the MurCDEF family. MurF subfamily.</text>
</comment>
<keyword evidence="2 10" id="KW-0436">Ligase</keyword>
<reference key="1">
    <citation type="submission" date="2010-11" db="EMBL/GenBank/DDBJ databases">
        <title>The complete genome of Leadbetterella byssophila DSM 17132.</title>
        <authorList>
            <consortium name="US DOE Joint Genome Institute (JGI-PGF)"/>
            <person name="Lucas S."/>
            <person name="Copeland A."/>
            <person name="Lapidus A."/>
            <person name="Glavina del Rio T."/>
            <person name="Dalin E."/>
            <person name="Tice H."/>
            <person name="Bruce D."/>
            <person name="Goodwin L."/>
            <person name="Pitluck S."/>
            <person name="Kyrpides N."/>
            <person name="Mavromatis K."/>
            <person name="Ivanova N."/>
            <person name="Teshima H."/>
            <person name="Brettin T."/>
            <person name="Detter J.C."/>
            <person name="Han C."/>
            <person name="Tapia R."/>
            <person name="Land M."/>
            <person name="Hauser L."/>
            <person name="Markowitz V."/>
            <person name="Cheng J.-F."/>
            <person name="Hugenholtz P."/>
            <person name="Woyke T."/>
            <person name="Wu D."/>
            <person name="Tindall B."/>
            <person name="Pomrenke H.G."/>
            <person name="Brambilla E."/>
            <person name="Klenk H.-P."/>
            <person name="Eisen J.A."/>
        </authorList>
    </citation>
    <scope>NUCLEOTIDE SEQUENCE [LARGE SCALE GENOMIC DNA]</scope>
    <source>
        <strain>DSM 17132</strain>
    </source>
</reference>
<feature type="domain" description="Mur ligase C-terminal" evidence="13">
    <location>
        <begin position="307"/>
        <end position="418"/>
    </location>
</feature>
<dbReference type="HAMAP" id="MF_02019">
    <property type="entry name" value="MurF"/>
    <property type="match status" value="1"/>
</dbReference>
<comment type="catalytic activity">
    <reaction evidence="10 11">
        <text>D-alanyl-D-alanine + UDP-N-acetyl-alpha-D-muramoyl-L-alanyl-gamma-D-glutamyl-meso-2,6-diaminopimelate + ATP = UDP-N-acetyl-alpha-D-muramoyl-L-alanyl-gamma-D-glutamyl-meso-2,6-diaminopimeloyl-D-alanyl-D-alanine + ADP + phosphate + H(+)</text>
        <dbReference type="Rhea" id="RHEA:28374"/>
        <dbReference type="ChEBI" id="CHEBI:15378"/>
        <dbReference type="ChEBI" id="CHEBI:30616"/>
        <dbReference type="ChEBI" id="CHEBI:43474"/>
        <dbReference type="ChEBI" id="CHEBI:57822"/>
        <dbReference type="ChEBI" id="CHEBI:61386"/>
        <dbReference type="ChEBI" id="CHEBI:83905"/>
        <dbReference type="ChEBI" id="CHEBI:456216"/>
        <dbReference type="EC" id="6.3.2.10"/>
    </reaction>
</comment>
<keyword evidence="6 10" id="KW-0133">Cell shape</keyword>